<organism evidence="1 2">
    <name type="scientific">Myroides marinus</name>
    <dbReference type="NCBI Taxonomy" id="703342"/>
    <lineage>
        <taxon>Bacteria</taxon>
        <taxon>Pseudomonadati</taxon>
        <taxon>Bacteroidota</taxon>
        <taxon>Flavobacteriia</taxon>
        <taxon>Flavobacteriales</taxon>
        <taxon>Flavobacteriaceae</taxon>
        <taxon>Myroides</taxon>
    </lineage>
</organism>
<evidence type="ECO:0000313" key="2">
    <source>
        <dbReference type="Proteomes" id="UP000076630"/>
    </source>
</evidence>
<dbReference type="EMBL" id="LQNU01000041">
    <property type="protein sequence ID" value="KZE83044.1"/>
    <property type="molecule type" value="Genomic_DNA"/>
</dbReference>
<dbReference type="Proteomes" id="UP000076630">
    <property type="component" value="Unassembled WGS sequence"/>
</dbReference>
<comment type="caution">
    <text evidence="1">The sequence shown here is derived from an EMBL/GenBank/DDBJ whole genome shotgun (WGS) entry which is preliminary data.</text>
</comment>
<accession>A0A161SBC1</accession>
<keyword evidence="2" id="KW-1185">Reference proteome</keyword>
<proteinExistence type="predicted"/>
<evidence type="ECO:0008006" key="3">
    <source>
        <dbReference type="Google" id="ProtNLM"/>
    </source>
</evidence>
<reference evidence="1 2" key="1">
    <citation type="submission" date="2016-01" db="EMBL/GenBank/DDBJ databases">
        <title>Whole genome sequencing of Myroides marinus L41.</title>
        <authorList>
            <person name="Hong K.W."/>
        </authorList>
    </citation>
    <scope>NUCLEOTIDE SEQUENCE [LARGE SCALE GENOMIC DNA]</scope>
    <source>
        <strain evidence="1 2">L41</strain>
    </source>
</reference>
<dbReference type="RefSeq" id="WP_038985004.1">
    <property type="nucleotide sequence ID" value="NZ_JWJO01000009.1"/>
</dbReference>
<dbReference type="AlphaFoldDB" id="A0A161SBC1"/>
<sequence>MRLATFDFTPFEIKFSFHRLINAMHQFIDDPEKNEMKKTYFKDLLDRVSQVPSLLEPIIEPKILHDNAVLINELLEILFPIALTDNEIKAVGMPFQNLMFNHSRRFKKIIEESGGNYNIEIRDFNQHQYYIACCCIIMNHYFKASFDLTRPLFIDLPDERGIIHHYRVLYNADFVEVVPKENAVMLSKEDIELLEDNFDNFELWVEKFPQHSWQLNGFGIINLVDVTIENALSLLKENFLKSELQCVPIGDIIEPLFSSIFKVPNLQIGFTPLVPDIIVQKETNEMMAMSSFLLDEEEGTIVLSKKAYNTIVNEHGYYSISDVDLAVLNDEDAQMCLNLQAKGVKSCLFSPVVISSGVEGVLEIISTEKRVLNSINAQKLNALMPIISETFERVKSDMKNYVEAIIQREFTTIHPSVYWKFIEEARRNYIESVVDKDSFINPISFKNVYPLYGEIDIKGSGALRNEAILSDLREQLQKLIAIFNNCALAGNALILERHILKLEAYLRQLETNFISGLEQRIQTYVTNEIHSYLNKEEHLFCKNSLEEYFTYIDRQLGIYYRYRKIYDTQVGKMNKSFSDLLDYRQEAAQNVFPHYYERFKTDGVEHNLYIGSSICPTMSFDFTYLHNLRLWQLQVMSELMCVHYRNNIQDALTMDVTVLILVYDSSLGIQFRMDEKRFDIDGSYNTRYEIIKKRLDKACIKGSTERIVQPKKITIAFASNYHLEEYLGYIEFGQKIGLLDSHLEQFLIEDMQSVSGLIGIRIGVNLDYDVEDLDYDTLMHRYLKSQYL</sequence>
<protein>
    <recommendedName>
        <fullName evidence="3">GAF domain-containing protein</fullName>
    </recommendedName>
</protein>
<dbReference type="OrthoDB" id="627374at2"/>
<name>A0A161SBC1_9FLAO</name>
<gene>
    <name evidence="1" type="ORF">AV926_05725</name>
</gene>
<evidence type="ECO:0000313" key="1">
    <source>
        <dbReference type="EMBL" id="KZE83044.1"/>
    </source>
</evidence>